<comment type="similarity">
    <text evidence="1">Belongs to the DNA polymerase type-B family.</text>
</comment>
<evidence type="ECO:0000256" key="8">
    <source>
        <dbReference type="ARBA" id="ARBA00049244"/>
    </source>
</evidence>
<dbReference type="InterPro" id="IPR036397">
    <property type="entry name" value="RNaseH_sf"/>
</dbReference>
<dbReference type="SUPFAM" id="SSF53098">
    <property type="entry name" value="Ribonuclease H-like"/>
    <property type="match status" value="1"/>
</dbReference>
<feature type="domain" description="DNA-directed DNA polymerase family B mitochondria/virus" evidence="9">
    <location>
        <begin position="106"/>
        <end position="280"/>
    </location>
</feature>
<dbReference type="InterPro" id="IPR012337">
    <property type="entry name" value="RNaseH-like_sf"/>
</dbReference>
<dbReference type="GO" id="GO:0000166">
    <property type="term" value="F:nucleotide binding"/>
    <property type="evidence" value="ECO:0007669"/>
    <property type="project" value="InterPro"/>
</dbReference>
<evidence type="ECO:0000256" key="6">
    <source>
        <dbReference type="ARBA" id="ARBA00022932"/>
    </source>
</evidence>
<keyword evidence="6" id="KW-0239">DNA-directed DNA polymerase</keyword>
<dbReference type="PANTHER" id="PTHR33568">
    <property type="entry name" value="DNA POLYMERASE"/>
    <property type="match status" value="1"/>
</dbReference>
<dbReference type="EMBL" id="JARQWQ010000028">
    <property type="protein sequence ID" value="KAK2562473.1"/>
    <property type="molecule type" value="Genomic_DNA"/>
</dbReference>
<dbReference type="Proteomes" id="UP001249851">
    <property type="component" value="Unassembled WGS sequence"/>
</dbReference>
<accession>A0AAD9V5Y1</accession>
<dbReference type="GO" id="GO:0003887">
    <property type="term" value="F:DNA-directed DNA polymerase activity"/>
    <property type="evidence" value="ECO:0007669"/>
    <property type="project" value="UniProtKB-KW"/>
</dbReference>
<evidence type="ECO:0000256" key="1">
    <source>
        <dbReference type="ARBA" id="ARBA00005755"/>
    </source>
</evidence>
<dbReference type="Pfam" id="PF03175">
    <property type="entry name" value="DNA_pol_B_2"/>
    <property type="match status" value="1"/>
</dbReference>
<sequence length="309" mass="35930">MWRKCDKCGALLKGQRLIRTHICGDRQCPSCHQSASLTDHRCFIQVERASRETKKRQPKVLYVFFDIKAMQTDQGHVPNLLVCQRHDQTDFYHWFGADCQGEVPLTVLAHNFQGYDSYPVIEQLHELAIHLKQVQNGGKVLELTCFGSVRFIDSMSFFQLPLAKFPETFGLRELKKGYFPHLFNTPAHQTYVGPLPDVEHYMPDSMTPKLRDAFLKWHADWGSVFDFQHELLAYCQSDVHLLKEGCRTFQRDFKERAGFCPFEQMTIASACNRYMRRHCLERDTIACEPPHGWGGRHTNQSVAAFQWLE</sequence>
<dbReference type="GO" id="GO:0006260">
    <property type="term" value="P:DNA replication"/>
    <property type="evidence" value="ECO:0007669"/>
    <property type="project" value="UniProtKB-KW"/>
</dbReference>
<evidence type="ECO:0000256" key="5">
    <source>
        <dbReference type="ARBA" id="ARBA00022705"/>
    </source>
</evidence>
<evidence type="ECO:0000256" key="7">
    <source>
        <dbReference type="ARBA" id="ARBA00023125"/>
    </source>
</evidence>
<evidence type="ECO:0000256" key="4">
    <source>
        <dbReference type="ARBA" id="ARBA00022695"/>
    </source>
</evidence>
<evidence type="ECO:0000256" key="3">
    <source>
        <dbReference type="ARBA" id="ARBA00022679"/>
    </source>
</evidence>
<keyword evidence="11" id="KW-1185">Reference proteome</keyword>
<proteinExistence type="inferred from homology"/>
<dbReference type="AlphaFoldDB" id="A0AAD9V5Y1"/>
<evidence type="ECO:0000256" key="2">
    <source>
        <dbReference type="ARBA" id="ARBA00012417"/>
    </source>
</evidence>
<name>A0AAD9V5Y1_ACRCE</name>
<keyword evidence="4" id="KW-0548">Nucleotidyltransferase</keyword>
<dbReference type="PANTHER" id="PTHR33568:SF3">
    <property type="entry name" value="DNA-DIRECTED DNA POLYMERASE"/>
    <property type="match status" value="1"/>
</dbReference>
<reference evidence="10" key="2">
    <citation type="journal article" date="2023" name="Science">
        <title>Genomic signatures of disease resistance in endangered staghorn corals.</title>
        <authorList>
            <person name="Vollmer S.V."/>
            <person name="Selwyn J.D."/>
            <person name="Despard B.A."/>
            <person name="Roesel C.L."/>
        </authorList>
    </citation>
    <scope>NUCLEOTIDE SEQUENCE</scope>
    <source>
        <strain evidence="10">K2</strain>
    </source>
</reference>
<dbReference type="InterPro" id="IPR004868">
    <property type="entry name" value="DNA-dir_DNA_pol_B_mt/vir"/>
</dbReference>
<dbReference type="Gene3D" id="3.30.420.10">
    <property type="entry name" value="Ribonuclease H-like superfamily/Ribonuclease H"/>
    <property type="match status" value="1"/>
</dbReference>
<keyword evidence="5" id="KW-0235">DNA replication</keyword>
<evidence type="ECO:0000259" key="9">
    <source>
        <dbReference type="Pfam" id="PF03175"/>
    </source>
</evidence>
<comment type="caution">
    <text evidence="10">The sequence shown here is derived from an EMBL/GenBank/DDBJ whole genome shotgun (WGS) entry which is preliminary data.</text>
</comment>
<organism evidence="10 11">
    <name type="scientific">Acropora cervicornis</name>
    <name type="common">Staghorn coral</name>
    <dbReference type="NCBI Taxonomy" id="6130"/>
    <lineage>
        <taxon>Eukaryota</taxon>
        <taxon>Metazoa</taxon>
        <taxon>Cnidaria</taxon>
        <taxon>Anthozoa</taxon>
        <taxon>Hexacorallia</taxon>
        <taxon>Scleractinia</taxon>
        <taxon>Astrocoeniina</taxon>
        <taxon>Acroporidae</taxon>
        <taxon>Acropora</taxon>
    </lineage>
</organism>
<reference evidence="10" key="1">
    <citation type="journal article" date="2023" name="G3 (Bethesda)">
        <title>Whole genome assembly and annotation of the endangered Caribbean coral Acropora cervicornis.</title>
        <authorList>
            <person name="Selwyn J.D."/>
            <person name="Vollmer S.V."/>
        </authorList>
    </citation>
    <scope>NUCLEOTIDE SEQUENCE</scope>
    <source>
        <strain evidence="10">K2</strain>
    </source>
</reference>
<dbReference type="GO" id="GO:0003677">
    <property type="term" value="F:DNA binding"/>
    <property type="evidence" value="ECO:0007669"/>
    <property type="project" value="UniProtKB-KW"/>
</dbReference>
<evidence type="ECO:0000313" key="11">
    <source>
        <dbReference type="Proteomes" id="UP001249851"/>
    </source>
</evidence>
<evidence type="ECO:0000313" key="10">
    <source>
        <dbReference type="EMBL" id="KAK2562473.1"/>
    </source>
</evidence>
<protein>
    <recommendedName>
        <fullName evidence="2">DNA-directed DNA polymerase</fullName>
        <ecNumber evidence="2">2.7.7.7</ecNumber>
    </recommendedName>
</protein>
<keyword evidence="7" id="KW-0238">DNA-binding</keyword>
<keyword evidence="3" id="KW-0808">Transferase</keyword>
<dbReference type="EC" id="2.7.7.7" evidence="2"/>
<gene>
    <name evidence="10" type="ORF">P5673_014137</name>
</gene>
<comment type="catalytic activity">
    <reaction evidence="8">
        <text>DNA(n) + a 2'-deoxyribonucleoside 5'-triphosphate = DNA(n+1) + diphosphate</text>
        <dbReference type="Rhea" id="RHEA:22508"/>
        <dbReference type="Rhea" id="RHEA-COMP:17339"/>
        <dbReference type="Rhea" id="RHEA-COMP:17340"/>
        <dbReference type="ChEBI" id="CHEBI:33019"/>
        <dbReference type="ChEBI" id="CHEBI:61560"/>
        <dbReference type="ChEBI" id="CHEBI:173112"/>
        <dbReference type="EC" id="2.7.7.7"/>
    </reaction>
</comment>